<evidence type="ECO:0000313" key="2">
    <source>
        <dbReference type="EMBL" id="ADD10534.1"/>
    </source>
</evidence>
<feature type="compositionally biased region" description="Basic and acidic residues" evidence="1">
    <location>
        <begin position="82"/>
        <end position="104"/>
    </location>
</feature>
<dbReference type="EMBL" id="GU305914">
    <property type="protein sequence ID" value="ADD10534.1"/>
    <property type="molecule type" value="Genomic_DNA"/>
</dbReference>
<evidence type="ECO:0000256" key="1">
    <source>
        <dbReference type="SAM" id="MobiDB-lite"/>
    </source>
</evidence>
<dbReference type="MINT" id="D3XDZ0"/>
<feature type="compositionally biased region" description="Low complexity" evidence="1">
    <location>
        <begin position="46"/>
        <end position="58"/>
    </location>
</feature>
<feature type="region of interest" description="Disordered" evidence="1">
    <location>
        <begin position="1"/>
        <end position="104"/>
    </location>
</feature>
<dbReference type="IntAct" id="D3XDZ0">
    <property type="interactions" value="22"/>
</dbReference>
<protein>
    <recommendedName>
        <fullName evidence="4">M168 protein</fullName>
    </recommendedName>
</protein>
<gene>
    <name evidence="2" type="primary">m168</name>
</gene>
<dbReference type="RefSeq" id="YP_214168.1">
    <property type="nucleotide sequence ID" value="NC_004065.1"/>
</dbReference>
<evidence type="ECO:0008006" key="4">
    <source>
        <dbReference type="Google" id="ProtNLM"/>
    </source>
</evidence>
<keyword evidence="3" id="KW-1185">Reference proteome</keyword>
<name>D3XDZ0_MUHVS</name>
<dbReference type="Proteomes" id="UP000180711">
    <property type="component" value="Segment"/>
</dbReference>
<reference evidence="2 3" key="1">
    <citation type="journal article" date="2010" name="J. Virol.">
        <title>Stability of murine cytomegalovirus genome after in vitro and in vivo passage.</title>
        <authorList>
            <person name="Cheng T.P."/>
            <person name="Valentine M.C."/>
            <person name="Gao J."/>
            <person name="Pingel J.T."/>
            <person name="Yokoyama W.M."/>
        </authorList>
    </citation>
    <scope>NUCLEOTIDE SEQUENCE [LARGE SCALE GENOMIC DNA]</scope>
    <source>
        <strain evidence="2 3">Smith</strain>
    </source>
</reference>
<feature type="compositionally biased region" description="Basic and acidic residues" evidence="1">
    <location>
        <begin position="1"/>
        <end position="15"/>
    </location>
</feature>
<organism evidence="2 3">
    <name type="scientific">Murid herpesvirus 1 (strain Smith)</name>
    <name type="common">MuHV-1</name>
    <name type="synonym">Mouse cytomegalovirus</name>
    <dbReference type="NCBI Taxonomy" id="10367"/>
    <lineage>
        <taxon>Viruses</taxon>
        <taxon>Duplodnaviria</taxon>
        <taxon>Heunggongvirae</taxon>
        <taxon>Peploviricota</taxon>
        <taxon>Herviviricetes</taxon>
        <taxon>Herpesvirales</taxon>
        <taxon>Orthoherpesviridae</taxon>
        <taxon>Betaherpesvirinae</taxon>
        <taxon>Muromegalovirus</taxon>
        <taxon>Muromegalovirus muridbeta1</taxon>
        <taxon>Murid herpesvirus 1</taxon>
    </lineage>
</organism>
<proteinExistence type="predicted"/>
<accession>D3XDZ0</accession>
<sequence length="181" mass="19914">MRGRTHEGRMYVRERTRSRKKQKAYCIQVASPDEETVLRQTSEGTSFHSLLFRRSSSGGDHGRGETADEDRSEDSVSTPKETGSRSDVSGRRGRRIHVEDREPAGEVVTCQTKTTLIIIIRARSSVGPPSSRGAPTSFGGPPLLRIQDLGERLITTSPTALGEQRTLADRTDVRVVHGDAT</sequence>
<evidence type="ECO:0000313" key="3">
    <source>
        <dbReference type="Proteomes" id="UP000180711"/>
    </source>
</evidence>
<dbReference type="KEGG" id="vg:3293922"/>
<organismHost>
    <name type="scientific">Mus musculus</name>
    <name type="common">Mouse</name>
    <dbReference type="NCBI Taxonomy" id="10090"/>
</organismHost>